<name>A0A1G6UNY8_9NOCA</name>
<evidence type="ECO:0000313" key="2">
    <source>
        <dbReference type="Proteomes" id="UP000199417"/>
    </source>
</evidence>
<evidence type="ECO:0000313" key="1">
    <source>
        <dbReference type="EMBL" id="SDD42265.1"/>
    </source>
</evidence>
<dbReference type="EMBL" id="FNAB01000004">
    <property type="protein sequence ID" value="SDD42265.1"/>
    <property type="molecule type" value="Genomic_DNA"/>
</dbReference>
<proteinExistence type="predicted"/>
<sequence>MIDVLIENALARNAVRLVTQSPDGFDEYHLDRAGDSARVEPPIAVHVRPDGRFSRAEGGSGLLSIGQVATLCGL</sequence>
<dbReference type="STRING" id="168276.SAMN05444580_104232"/>
<protein>
    <submittedName>
        <fullName evidence="1">Uncharacterized protein</fullName>
    </submittedName>
</protein>
<dbReference type="Proteomes" id="UP000199417">
    <property type="component" value="Unassembled WGS sequence"/>
</dbReference>
<gene>
    <name evidence="1" type="ORF">SAMN05444580_104232</name>
</gene>
<accession>A0A1G6UNY8</accession>
<reference evidence="1 2" key="1">
    <citation type="submission" date="2016-10" db="EMBL/GenBank/DDBJ databases">
        <authorList>
            <person name="de Groot N.N."/>
        </authorList>
    </citation>
    <scope>NUCLEOTIDE SEQUENCE [LARGE SCALE GENOMIC DNA]</scope>
    <source>
        <strain evidence="1 2">JCM 11308</strain>
    </source>
</reference>
<dbReference type="AlphaFoldDB" id="A0A1G6UNY8"/>
<dbReference type="RefSeq" id="WP_072845300.1">
    <property type="nucleotide sequence ID" value="NZ_FNAB01000004.1"/>
</dbReference>
<organism evidence="1 2">
    <name type="scientific">Rhodococcus tukisamuensis</name>
    <dbReference type="NCBI Taxonomy" id="168276"/>
    <lineage>
        <taxon>Bacteria</taxon>
        <taxon>Bacillati</taxon>
        <taxon>Actinomycetota</taxon>
        <taxon>Actinomycetes</taxon>
        <taxon>Mycobacteriales</taxon>
        <taxon>Nocardiaceae</taxon>
        <taxon>Rhodococcus</taxon>
    </lineage>
</organism>
<keyword evidence="2" id="KW-1185">Reference proteome</keyword>